<dbReference type="InterPro" id="IPR042214">
    <property type="entry name" value="TruD_catalytic"/>
</dbReference>
<dbReference type="InterPro" id="IPR020103">
    <property type="entry name" value="PsdUridine_synth_cat_dom_sf"/>
</dbReference>
<comment type="catalytic activity">
    <reaction evidence="4">
        <text>a uridine in tRNA = a pseudouridine in tRNA</text>
        <dbReference type="Rhea" id="RHEA:54572"/>
        <dbReference type="Rhea" id="RHEA-COMP:13339"/>
        <dbReference type="Rhea" id="RHEA-COMP:13934"/>
        <dbReference type="ChEBI" id="CHEBI:65314"/>
        <dbReference type="ChEBI" id="CHEBI:65315"/>
    </reaction>
</comment>
<dbReference type="Pfam" id="PF01142">
    <property type="entry name" value="TruD"/>
    <property type="match status" value="1"/>
</dbReference>
<keyword evidence="3" id="KW-0413">Isomerase</keyword>
<evidence type="ECO:0000256" key="1">
    <source>
        <dbReference type="ARBA" id="ARBA00007953"/>
    </source>
</evidence>
<dbReference type="GO" id="GO:0009982">
    <property type="term" value="F:pseudouridine synthase activity"/>
    <property type="evidence" value="ECO:0007669"/>
    <property type="project" value="InterPro"/>
</dbReference>
<evidence type="ECO:0000313" key="7">
    <source>
        <dbReference type="EMBL" id="RWS09437.1"/>
    </source>
</evidence>
<feature type="domain" description="TRUD" evidence="6">
    <location>
        <begin position="312"/>
        <end position="564"/>
    </location>
</feature>
<evidence type="ECO:0000256" key="3">
    <source>
        <dbReference type="ARBA" id="ARBA00023235"/>
    </source>
</evidence>
<name>A0A443R2G6_9ACAR</name>
<dbReference type="Gene3D" id="3.30.2350.20">
    <property type="entry name" value="TruD, catalytic domain"/>
    <property type="match status" value="2"/>
</dbReference>
<dbReference type="SUPFAM" id="SSF55120">
    <property type="entry name" value="Pseudouridine synthase"/>
    <property type="match status" value="1"/>
</dbReference>
<dbReference type="EMBL" id="NCKU01002504">
    <property type="protein sequence ID" value="RWS09437.1"/>
    <property type="molecule type" value="Genomic_DNA"/>
</dbReference>
<dbReference type="GO" id="GO:0001522">
    <property type="term" value="P:pseudouridine synthesis"/>
    <property type="evidence" value="ECO:0007669"/>
    <property type="project" value="InterPro"/>
</dbReference>
<accession>A0A443R2G6</accession>
<feature type="region of interest" description="Disordered" evidence="5">
    <location>
        <begin position="1"/>
        <end position="28"/>
    </location>
</feature>
<keyword evidence="2" id="KW-0819">tRNA processing</keyword>
<dbReference type="PROSITE" id="PS50984">
    <property type="entry name" value="TRUD"/>
    <property type="match status" value="1"/>
</dbReference>
<organism evidence="7 8">
    <name type="scientific">Dinothrombium tinctorium</name>
    <dbReference type="NCBI Taxonomy" id="1965070"/>
    <lineage>
        <taxon>Eukaryota</taxon>
        <taxon>Metazoa</taxon>
        <taxon>Ecdysozoa</taxon>
        <taxon>Arthropoda</taxon>
        <taxon>Chelicerata</taxon>
        <taxon>Arachnida</taxon>
        <taxon>Acari</taxon>
        <taxon>Acariformes</taxon>
        <taxon>Trombidiformes</taxon>
        <taxon>Prostigmata</taxon>
        <taxon>Anystina</taxon>
        <taxon>Parasitengona</taxon>
        <taxon>Trombidioidea</taxon>
        <taxon>Trombidiidae</taxon>
        <taxon>Dinothrombium</taxon>
    </lineage>
</organism>
<dbReference type="NCBIfam" id="TIGR00094">
    <property type="entry name" value="tRNA_TruD_broad"/>
    <property type="match status" value="1"/>
</dbReference>
<protein>
    <submittedName>
        <fullName evidence="7">Pseudouridylate synthase 7-like protein</fullName>
    </submittedName>
</protein>
<dbReference type="OrthoDB" id="447290at2759"/>
<dbReference type="PIRSF" id="PIRSF037016">
    <property type="entry name" value="Pseudouridin_synth_euk_prd"/>
    <property type="match status" value="1"/>
</dbReference>
<gene>
    <name evidence="7" type="ORF">B4U79_03142</name>
</gene>
<comment type="caution">
    <text evidence="7">The sequence shown here is derived from an EMBL/GenBank/DDBJ whole genome shotgun (WGS) entry which is preliminary data.</text>
</comment>
<dbReference type="GO" id="GO:0005634">
    <property type="term" value="C:nucleus"/>
    <property type="evidence" value="ECO:0007669"/>
    <property type="project" value="TreeGrafter"/>
</dbReference>
<comment type="similarity">
    <text evidence="1">Belongs to the pseudouridine synthase TruD family.</text>
</comment>
<dbReference type="PANTHER" id="PTHR13326:SF31">
    <property type="entry name" value="PSEUDOURIDYLATE SYNTHASE 7 HOMOLOG"/>
    <property type="match status" value="1"/>
</dbReference>
<evidence type="ECO:0000259" key="6">
    <source>
        <dbReference type="PROSITE" id="PS50984"/>
    </source>
</evidence>
<dbReference type="Proteomes" id="UP000285301">
    <property type="component" value="Unassembled WGS sequence"/>
</dbReference>
<dbReference type="GO" id="GO:0003723">
    <property type="term" value="F:RNA binding"/>
    <property type="evidence" value="ECO:0007669"/>
    <property type="project" value="InterPro"/>
</dbReference>
<dbReference type="InterPro" id="IPR011760">
    <property type="entry name" value="PsdUridine_synth_TruD_insert"/>
</dbReference>
<dbReference type="PANTHER" id="PTHR13326">
    <property type="entry name" value="TRNA PSEUDOURIDINE SYNTHASE D"/>
    <property type="match status" value="1"/>
</dbReference>
<dbReference type="STRING" id="1965070.A0A443R2G6"/>
<dbReference type="GO" id="GO:0008033">
    <property type="term" value="P:tRNA processing"/>
    <property type="evidence" value="ECO:0007669"/>
    <property type="project" value="UniProtKB-KW"/>
</dbReference>
<dbReference type="CDD" id="cd02576">
    <property type="entry name" value="PseudoU_synth_ScPUS7"/>
    <property type="match status" value="1"/>
</dbReference>
<evidence type="ECO:0000256" key="4">
    <source>
        <dbReference type="ARBA" id="ARBA00036943"/>
    </source>
</evidence>
<evidence type="ECO:0000313" key="8">
    <source>
        <dbReference type="Proteomes" id="UP000285301"/>
    </source>
</evidence>
<feature type="compositionally biased region" description="Polar residues" evidence="5">
    <location>
        <begin position="18"/>
        <end position="28"/>
    </location>
</feature>
<keyword evidence="8" id="KW-1185">Reference proteome</keyword>
<evidence type="ECO:0000256" key="2">
    <source>
        <dbReference type="ARBA" id="ARBA00022694"/>
    </source>
</evidence>
<dbReference type="InterPro" id="IPR001656">
    <property type="entry name" value="PsdUridine_synth_TruD"/>
</dbReference>
<dbReference type="AlphaFoldDB" id="A0A443R2G6"/>
<proteinExistence type="inferred from homology"/>
<reference evidence="7 8" key="1">
    <citation type="journal article" date="2018" name="Gigascience">
        <title>Genomes of trombidid mites reveal novel predicted allergens and laterally-transferred genes associated with secondary metabolism.</title>
        <authorList>
            <person name="Dong X."/>
            <person name="Chaisiri K."/>
            <person name="Xia D."/>
            <person name="Armstrong S.D."/>
            <person name="Fang Y."/>
            <person name="Donnelly M.J."/>
            <person name="Kadowaki T."/>
            <person name="McGarry J.W."/>
            <person name="Darby A.C."/>
            <person name="Makepeace B.L."/>
        </authorList>
    </citation>
    <scope>NUCLEOTIDE SEQUENCE [LARGE SCALE GENOMIC DNA]</scope>
    <source>
        <strain evidence="7">UoL-WK</strain>
    </source>
</reference>
<evidence type="ECO:0000256" key="5">
    <source>
        <dbReference type="SAM" id="MobiDB-lite"/>
    </source>
</evidence>
<sequence>MTECQPSKRMRLEDQESSDINKQSVEASNVSPKVVESLNEDSDCFEHLKVIESDACITLFLGTHKGFSGILKERYSDFVVHEITECGKIVTLDDLSLPREESEFEFNQSLDSFLTKEIWSDIEKIDENKVGEVLIDVTEADKEVRTAIHRSISDRFPLLDTNTIGDETKKHIKVTLKNKNSRVHRKWPSNRPDYIHFTLYQENRGTFDALFALSKLLNIRVKRFQTAGCKDKRSISSQRVSVYRIPPELLLSTNNTSMNYVQPFAVGNIEYCKNKLKLGELEGNKFDIVLKNVKFDKEEDIEESIKSLSTKGFVNYFGTQRFGFRNLPTPQIGISILRENWEEAVNLILSERPVDFKPHFKSGNQGLSFNECIRIWKETKDARKVYKQFTWKNTNEGILLEALAKLAKCGQSNNYCSALSCLPRNNRTMYMHAYQSLIWNKLANYRLEKYGYNVVPGDLLVFDEHSENNNELDEEVDENDDINDETTVEKIKTEPVIADESNISKATMFNVVLPIVGSKIKLPENSVKQKLMDLLAADGLSIESFNKRSKINMLFGAYRKLIELPKDLTWSLHSYEDYCVQVLKTDLQTLNNVPCELPSNGTKKLVKLSFSLPSSTYATVVIRELLKKDIVKLSLTGVK</sequence>